<organism evidence="3 4">
    <name type="scientific">Pelagicoccus albus</name>
    <dbReference type="NCBI Taxonomy" id="415222"/>
    <lineage>
        <taxon>Bacteria</taxon>
        <taxon>Pseudomonadati</taxon>
        <taxon>Verrucomicrobiota</taxon>
        <taxon>Opitutia</taxon>
        <taxon>Puniceicoccales</taxon>
        <taxon>Pelagicoccaceae</taxon>
        <taxon>Pelagicoccus</taxon>
    </lineage>
</organism>
<evidence type="ECO:0000256" key="1">
    <source>
        <dbReference type="ARBA" id="ARBA00022737"/>
    </source>
</evidence>
<dbReference type="InterPro" id="IPR006287">
    <property type="entry name" value="DJ-1"/>
</dbReference>
<reference evidence="3 4" key="1">
    <citation type="submission" date="2020-07" db="EMBL/GenBank/DDBJ databases">
        <authorList>
            <person name="Feng X."/>
        </authorList>
    </citation>
    <scope>NUCLEOTIDE SEQUENCE [LARGE SCALE GENOMIC DNA]</scope>
    <source>
        <strain evidence="3 4">JCM23202</strain>
    </source>
</reference>
<dbReference type="EMBL" id="JACHVC010000001">
    <property type="protein sequence ID" value="MBC2604708.1"/>
    <property type="molecule type" value="Genomic_DNA"/>
</dbReference>
<dbReference type="PANTHER" id="PTHR48094">
    <property type="entry name" value="PROTEIN/NUCLEIC ACID DEGLYCASE DJ-1-RELATED"/>
    <property type="match status" value="1"/>
</dbReference>
<gene>
    <name evidence="3" type="ORF">H5P27_01425</name>
</gene>
<protein>
    <submittedName>
        <fullName evidence="3">DJ-1/PfpI family protein</fullName>
    </submittedName>
</protein>
<dbReference type="FunFam" id="3.40.50.880:FF:000015">
    <property type="entry name" value="Protein DJ-1 homolog C"/>
    <property type="match status" value="1"/>
</dbReference>
<dbReference type="Pfam" id="PF01965">
    <property type="entry name" value="DJ-1_PfpI"/>
    <property type="match status" value="1"/>
</dbReference>
<dbReference type="CDD" id="cd03135">
    <property type="entry name" value="GATase1_DJ-1"/>
    <property type="match status" value="1"/>
</dbReference>
<evidence type="ECO:0000313" key="4">
    <source>
        <dbReference type="Proteomes" id="UP000526501"/>
    </source>
</evidence>
<sequence>MSDQQTRVLVLVFDGIEEIEALTPVDILRRAEMDVTVASVSSELSITGRNQINFSADTSIAELDPTSFDLVVLPGGPGVLQLLDNEPLRKILVKQNQSGKRVAAICAAPKVLAKHGILEGREATSHLSVRGDLPSASEAPVVTDGNVTTSQGMGTAVEFSLELVKQLKGATAAQDIAASIHTNF</sequence>
<dbReference type="PANTHER" id="PTHR48094:SF12">
    <property type="entry name" value="PARKINSON DISEASE PROTEIN 7 HOMOLOG"/>
    <property type="match status" value="1"/>
</dbReference>
<feature type="domain" description="DJ-1/PfpI" evidence="2">
    <location>
        <begin position="7"/>
        <end position="166"/>
    </location>
</feature>
<dbReference type="InterPro" id="IPR029062">
    <property type="entry name" value="Class_I_gatase-like"/>
</dbReference>
<keyword evidence="4" id="KW-1185">Reference proteome</keyword>
<dbReference type="InterPro" id="IPR002818">
    <property type="entry name" value="DJ-1/PfpI"/>
</dbReference>
<dbReference type="AlphaFoldDB" id="A0A7X1B534"/>
<keyword evidence="1" id="KW-0677">Repeat</keyword>
<comment type="caution">
    <text evidence="3">The sequence shown here is derived from an EMBL/GenBank/DDBJ whole genome shotgun (WGS) entry which is preliminary data.</text>
</comment>
<dbReference type="RefSeq" id="WP_185658597.1">
    <property type="nucleotide sequence ID" value="NZ_CAWPOO010000001.1"/>
</dbReference>
<dbReference type="Proteomes" id="UP000526501">
    <property type="component" value="Unassembled WGS sequence"/>
</dbReference>
<dbReference type="GO" id="GO:0005737">
    <property type="term" value="C:cytoplasm"/>
    <property type="evidence" value="ECO:0007669"/>
    <property type="project" value="UniProtKB-ARBA"/>
</dbReference>
<dbReference type="SUPFAM" id="SSF52317">
    <property type="entry name" value="Class I glutamine amidotransferase-like"/>
    <property type="match status" value="1"/>
</dbReference>
<dbReference type="Gene3D" id="3.40.50.880">
    <property type="match status" value="1"/>
</dbReference>
<evidence type="ECO:0000259" key="2">
    <source>
        <dbReference type="Pfam" id="PF01965"/>
    </source>
</evidence>
<dbReference type="InterPro" id="IPR050325">
    <property type="entry name" value="Prot/Nucl_acid_deglycase"/>
</dbReference>
<proteinExistence type="predicted"/>
<evidence type="ECO:0000313" key="3">
    <source>
        <dbReference type="EMBL" id="MBC2604708.1"/>
    </source>
</evidence>
<name>A0A7X1B534_9BACT</name>
<dbReference type="NCBIfam" id="TIGR01383">
    <property type="entry name" value="not_thiJ"/>
    <property type="match status" value="1"/>
</dbReference>
<accession>A0A7X1B534</accession>